<organism evidence="1 2">
    <name type="scientific">Nesidiocoris tenuis</name>
    <dbReference type="NCBI Taxonomy" id="355587"/>
    <lineage>
        <taxon>Eukaryota</taxon>
        <taxon>Metazoa</taxon>
        <taxon>Ecdysozoa</taxon>
        <taxon>Arthropoda</taxon>
        <taxon>Hexapoda</taxon>
        <taxon>Insecta</taxon>
        <taxon>Pterygota</taxon>
        <taxon>Neoptera</taxon>
        <taxon>Paraneoptera</taxon>
        <taxon>Hemiptera</taxon>
        <taxon>Heteroptera</taxon>
        <taxon>Panheteroptera</taxon>
        <taxon>Cimicomorpha</taxon>
        <taxon>Miridae</taxon>
        <taxon>Dicyphina</taxon>
        <taxon>Nesidiocoris</taxon>
    </lineage>
</organism>
<dbReference type="EMBL" id="CADCXU010020853">
    <property type="protein sequence ID" value="CAB0008770.1"/>
    <property type="molecule type" value="Genomic_DNA"/>
</dbReference>
<gene>
    <name evidence="1" type="ORF">NTEN_LOCUS13990</name>
</gene>
<reference evidence="1 2" key="1">
    <citation type="submission" date="2020-02" db="EMBL/GenBank/DDBJ databases">
        <authorList>
            <person name="Ferguson B K."/>
        </authorList>
    </citation>
    <scope>NUCLEOTIDE SEQUENCE [LARGE SCALE GENOMIC DNA]</scope>
</reference>
<proteinExistence type="predicted"/>
<sequence length="67" mass="7063">MPLKLTAASSKHRSLSEVRSLTDRMARCHLIRDGTQGPTDGEGTAAGVAVGANVLITMLRSIRGDSQ</sequence>
<accession>A0A6H5GZD8</accession>
<protein>
    <submittedName>
        <fullName evidence="1">Uncharacterized protein</fullName>
    </submittedName>
</protein>
<name>A0A6H5GZD8_9HEMI</name>
<dbReference type="AlphaFoldDB" id="A0A6H5GZD8"/>
<dbReference type="Proteomes" id="UP000479000">
    <property type="component" value="Unassembled WGS sequence"/>
</dbReference>
<evidence type="ECO:0000313" key="1">
    <source>
        <dbReference type="EMBL" id="CAB0008770.1"/>
    </source>
</evidence>
<keyword evidence="2" id="KW-1185">Reference proteome</keyword>
<evidence type="ECO:0000313" key="2">
    <source>
        <dbReference type="Proteomes" id="UP000479000"/>
    </source>
</evidence>